<gene>
    <name evidence="2" type="ORF">M569_02456</name>
</gene>
<dbReference type="Proteomes" id="UP000015453">
    <property type="component" value="Unassembled WGS sequence"/>
</dbReference>
<dbReference type="Gene3D" id="3.10.129.10">
    <property type="entry name" value="Hotdog Thioesterase"/>
    <property type="match status" value="1"/>
</dbReference>
<sequence length="142" mass="16283">ETRKLSKIPDEARAEISIYFVDSPPVVEKDEQKIPKLDDRTADYIRHGLTPRWSDLDLNQHVNNVKYIGWIFESAPSSIMEDHELAAMTLEYRRECKRDSVVQSLTSVLDEDGGCGEIECRHLLRLDGGGDVVKGRTAWRRK</sequence>
<dbReference type="AlphaFoldDB" id="S8EHW9"/>
<protein>
    <recommendedName>
        <fullName evidence="1">Acyl-ACP thioesterase-like C-terminal domain-containing protein</fullName>
    </recommendedName>
</protein>
<dbReference type="OrthoDB" id="1724019at2759"/>
<dbReference type="InterPro" id="IPR029069">
    <property type="entry name" value="HotDog_dom_sf"/>
</dbReference>
<dbReference type="GO" id="GO:0000036">
    <property type="term" value="F:acyl carrier activity"/>
    <property type="evidence" value="ECO:0007669"/>
    <property type="project" value="TreeGrafter"/>
</dbReference>
<dbReference type="PANTHER" id="PTHR31727:SF2">
    <property type="entry name" value="PALMITOYL-ACYL CARRIER PROTEIN THIOESTERASE, CHLOROPLASTIC"/>
    <property type="match status" value="1"/>
</dbReference>
<organism evidence="2 3">
    <name type="scientific">Genlisea aurea</name>
    <dbReference type="NCBI Taxonomy" id="192259"/>
    <lineage>
        <taxon>Eukaryota</taxon>
        <taxon>Viridiplantae</taxon>
        <taxon>Streptophyta</taxon>
        <taxon>Embryophyta</taxon>
        <taxon>Tracheophyta</taxon>
        <taxon>Spermatophyta</taxon>
        <taxon>Magnoliopsida</taxon>
        <taxon>eudicotyledons</taxon>
        <taxon>Gunneridae</taxon>
        <taxon>Pentapetalae</taxon>
        <taxon>asterids</taxon>
        <taxon>lamiids</taxon>
        <taxon>Lamiales</taxon>
        <taxon>Lentibulariaceae</taxon>
        <taxon>Genlisea</taxon>
    </lineage>
</organism>
<dbReference type="EMBL" id="AUSU01000893">
    <property type="protein sequence ID" value="EPS72307.1"/>
    <property type="molecule type" value="Genomic_DNA"/>
</dbReference>
<dbReference type="InterPro" id="IPR049427">
    <property type="entry name" value="Acyl-ACP_TE_C"/>
</dbReference>
<feature type="non-terminal residue" evidence="2">
    <location>
        <position position="142"/>
    </location>
</feature>
<dbReference type="PANTHER" id="PTHR31727">
    <property type="entry name" value="OLEOYL-ACYL CARRIER PROTEIN THIOESTERASE 1, CHLOROPLASTIC"/>
    <property type="match status" value="1"/>
</dbReference>
<feature type="domain" description="Acyl-ACP thioesterase-like C-terminal" evidence="1">
    <location>
        <begin position="40"/>
        <end position="140"/>
    </location>
</feature>
<dbReference type="InterPro" id="IPR045023">
    <property type="entry name" value="FATA/B"/>
</dbReference>
<dbReference type="SUPFAM" id="SSF54637">
    <property type="entry name" value="Thioesterase/thiol ester dehydrase-isomerase"/>
    <property type="match status" value="1"/>
</dbReference>
<proteinExistence type="predicted"/>
<reference evidence="2 3" key="1">
    <citation type="journal article" date="2013" name="BMC Genomics">
        <title>The miniature genome of a carnivorous plant Genlisea aurea contains a low number of genes and short non-coding sequences.</title>
        <authorList>
            <person name="Leushkin E.V."/>
            <person name="Sutormin R.A."/>
            <person name="Nabieva E.R."/>
            <person name="Penin A.A."/>
            <person name="Kondrashov A.S."/>
            <person name="Logacheva M.D."/>
        </authorList>
    </citation>
    <scope>NUCLEOTIDE SEQUENCE [LARGE SCALE GENOMIC DNA]</scope>
</reference>
<accession>S8EHW9</accession>
<dbReference type="GO" id="GO:0016297">
    <property type="term" value="F:fatty acyl-[ACP] hydrolase activity"/>
    <property type="evidence" value="ECO:0007669"/>
    <property type="project" value="InterPro"/>
</dbReference>
<name>S8EHW9_9LAMI</name>
<keyword evidence="3" id="KW-1185">Reference proteome</keyword>
<dbReference type="Pfam" id="PF20791">
    <property type="entry name" value="Acyl-ACP_TE_C"/>
    <property type="match status" value="1"/>
</dbReference>
<comment type="caution">
    <text evidence="2">The sequence shown here is derived from an EMBL/GenBank/DDBJ whole genome shotgun (WGS) entry which is preliminary data.</text>
</comment>
<evidence type="ECO:0000259" key="1">
    <source>
        <dbReference type="Pfam" id="PF20791"/>
    </source>
</evidence>
<evidence type="ECO:0000313" key="3">
    <source>
        <dbReference type="Proteomes" id="UP000015453"/>
    </source>
</evidence>
<evidence type="ECO:0000313" key="2">
    <source>
        <dbReference type="EMBL" id="EPS72307.1"/>
    </source>
</evidence>
<feature type="non-terminal residue" evidence="2">
    <location>
        <position position="1"/>
    </location>
</feature>